<dbReference type="Pfam" id="PF06119">
    <property type="entry name" value="NIDO"/>
    <property type="match status" value="1"/>
</dbReference>
<feature type="repeat" description="LDL-receptor class B" evidence="13">
    <location>
        <begin position="1000"/>
        <end position="1041"/>
    </location>
</feature>
<feature type="signal peptide" evidence="14">
    <location>
        <begin position="1"/>
        <end position="19"/>
    </location>
</feature>
<dbReference type="Pfam" id="PF12947">
    <property type="entry name" value="EGF_3"/>
    <property type="match status" value="6"/>
</dbReference>
<dbReference type="SUPFAM" id="SSF57184">
    <property type="entry name" value="Growth factor receptor domain"/>
    <property type="match status" value="3"/>
</dbReference>
<dbReference type="KEGG" id="cvn:111128420"/>
<dbReference type="Gene3D" id="2.10.25.10">
    <property type="entry name" value="Laminin"/>
    <property type="match status" value="11"/>
</dbReference>
<dbReference type="GO" id="GO:0005886">
    <property type="term" value="C:plasma membrane"/>
    <property type="evidence" value="ECO:0007669"/>
    <property type="project" value="TreeGrafter"/>
</dbReference>
<dbReference type="PANTHER" id="PTHR46513:SF13">
    <property type="entry name" value="EGF-LIKE DOMAIN-CONTAINING PROTEIN"/>
    <property type="match status" value="1"/>
</dbReference>
<evidence type="ECO:0000259" key="15">
    <source>
        <dbReference type="PROSITE" id="PS50026"/>
    </source>
</evidence>
<dbReference type="InterPro" id="IPR001881">
    <property type="entry name" value="EGF-like_Ca-bd_dom"/>
</dbReference>
<dbReference type="PANTHER" id="PTHR46513">
    <property type="entry name" value="VITELLOGENIN RECEPTOR-LIKE PROTEIN-RELATED-RELATED"/>
    <property type="match status" value="1"/>
</dbReference>
<evidence type="ECO:0000259" key="16">
    <source>
        <dbReference type="PROSITE" id="PS50993"/>
    </source>
</evidence>
<dbReference type="GO" id="GO:0017147">
    <property type="term" value="F:Wnt-protein binding"/>
    <property type="evidence" value="ECO:0007669"/>
    <property type="project" value="TreeGrafter"/>
</dbReference>
<dbReference type="InterPro" id="IPR003886">
    <property type="entry name" value="NIDO_dom"/>
</dbReference>
<dbReference type="GO" id="GO:0060070">
    <property type="term" value="P:canonical Wnt signaling pathway"/>
    <property type="evidence" value="ECO:0007669"/>
    <property type="project" value="TreeGrafter"/>
</dbReference>
<dbReference type="PROSITE" id="PS00010">
    <property type="entry name" value="ASX_HYDROXYL"/>
    <property type="match status" value="1"/>
</dbReference>
<feature type="domain" description="NIDO" evidence="17">
    <location>
        <begin position="96"/>
        <end position="249"/>
    </location>
</feature>
<evidence type="ECO:0000256" key="7">
    <source>
        <dbReference type="ARBA" id="ARBA00022837"/>
    </source>
</evidence>
<dbReference type="InterPro" id="IPR009030">
    <property type="entry name" value="Growth_fac_rcpt_cys_sf"/>
</dbReference>
<keyword evidence="9" id="KW-0130">Cell adhesion</keyword>
<dbReference type="Pfam" id="PF07474">
    <property type="entry name" value="G2F"/>
    <property type="match status" value="1"/>
</dbReference>
<evidence type="ECO:0000259" key="17">
    <source>
        <dbReference type="PROSITE" id="PS51220"/>
    </source>
</evidence>
<feature type="disulfide bond" evidence="12">
    <location>
        <begin position="878"/>
        <end position="895"/>
    </location>
</feature>
<keyword evidence="10 12" id="KW-1015">Disulfide bond</keyword>
<feature type="disulfide bond" evidence="12">
    <location>
        <begin position="670"/>
        <end position="687"/>
    </location>
</feature>
<dbReference type="Gene3D" id="2.40.155.10">
    <property type="entry name" value="Green fluorescent protein"/>
    <property type="match status" value="1"/>
</dbReference>
<evidence type="ECO:0000256" key="5">
    <source>
        <dbReference type="ARBA" id="ARBA00022729"/>
    </source>
</evidence>
<dbReference type="InterPro" id="IPR000152">
    <property type="entry name" value="EGF-type_Asp/Asn_hydroxyl_site"/>
</dbReference>
<dbReference type="RefSeq" id="XP_022329723.1">
    <property type="nucleotide sequence ID" value="XM_022474015.1"/>
</dbReference>
<feature type="domain" description="EGF-like" evidence="15">
    <location>
        <begin position="659"/>
        <end position="701"/>
    </location>
</feature>
<dbReference type="OrthoDB" id="6375837at2759"/>
<feature type="domain" description="EGF-like" evidence="15">
    <location>
        <begin position="703"/>
        <end position="741"/>
    </location>
</feature>
<gene>
    <name evidence="19" type="primary">LOC111128420</name>
</gene>
<evidence type="ECO:0000256" key="10">
    <source>
        <dbReference type="ARBA" id="ARBA00023157"/>
    </source>
</evidence>
<dbReference type="InterPro" id="IPR024731">
    <property type="entry name" value="NELL2-like_EGF"/>
</dbReference>
<evidence type="ECO:0000256" key="12">
    <source>
        <dbReference type="PROSITE-ProRule" id="PRU00076"/>
    </source>
</evidence>
<keyword evidence="8" id="KW-0084">Basement membrane</keyword>
<dbReference type="PROSITE" id="PS51220">
    <property type="entry name" value="NIDO"/>
    <property type="match status" value="1"/>
</dbReference>
<dbReference type="SMART" id="SM00682">
    <property type="entry name" value="G2F"/>
    <property type="match status" value="1"/>
</dbReference>
<sequence>MEARVLVLLGAVCVGVCQGLSYDLFYSYGQQFGDEVLDRADDVSSDEIVLDVPVLFYDQRYSSLFVNNNGHLSFDFEVPVYQPTLRLGSDYKLIAAFLADVDTTEAGSVYYRQTNDENLLQRASSDIKGHFQGMEDFMATNLFIATWEDVGYFSANKTKLNTFQIVLVTNASETFAIFNYLDGGVNWITSDGKFQNVAPDPPAQVGFDAGDSTRVFRLRDYSGTSKAAELASASNVKVGGQWMFNIGRLNGGDIQQPSSLPVDNTGVVIFEPTLGVETCTEGAKQCHLNAQCVDYSTGFCCKCLDNYYGNGRSCLEKGVPQRLNGKVYGELNGYSFENHDMHVYIVTSDGRAYTAISRINPEVEGNLRSLVSIGGIMGWLFAQPQHPDAKNGYMLSGGVFNRTAIITYSTGEQVQIIQKFFGHDTQGHMRLETQVQGSVPQVPANSTITLGDYMEEYQRVAPGTWQSKSTGRYIMNGVTRQYQMEQIIMFEECSHDTDPRPGVLRMMASRNYLSYEETQNIIRYIMTAKVGVSTSGLDPCVDGAARCHQYAECIPEGNNYRCQCRTGFIGDGTDCQDVDECTDYPCDVNADCYNLPGSFECTCKFGFTGTGLVCQREVRLCGDDVCHPNARCVFNSDIGRPMCECNSGYYGDGKNCSTLAFECNEAPEVCHPDAECVYDYTEQRYRCECGEGFSGDGLVCQAYRDQCDRCHDDATCVFNVNTFTHVCQCKPGFTGDGRYCSQIEVPSVCRLCSENAECLFDVSTQEFTCQCRSSYQGDGFNCTQVDCRDRPICDANADCLYDPFELRYLCLCRNGFTGIGQTCEPEGCEVLNDCDVNAQCLPDPRYTNRYACRCNQGYRGDGKTCEREEISCNQINNCSPFAECLYNLSVDSYRCRCRPGYDGDGISCIPSGDNCQRNPSACDSNANCVSNGEIYVCVCNAGFRGDGKICYRTSSEDYLLLSQGKTITRINMDQTDGPGELLLYQPDQLIVAVDSDCADGSIYYTDVVKGSINRVAGNGTNLNSLITGLKSPEGLSIDWVSRNMYWTDSEMDCIEVSRLNGTSRKRLFEKQLVNPRAIVVSPQRGRMYWTDWNRGAPKIEVADMDGTNRKVFVESNLRLPNGLTLDLYSSQVCWGDAGTGKVECMREDGVGRVTLTDSAPYPFGLSYHGNTVFWTDWSENTVMEITRGGRPKSSLEIPVGGNGRLYGLTSVSECPRINNACSLNNGGCRFLCLPTPNGGRTCSCPDDISEEKCNEISVIRRRK</sequence>
<dbReference type="SMART" id="SM00539">
    <property type="entry name" value="NIDO"/>
    <property type="match status" value="1"/>
</dbReference>
<dbReference type="GO" id="GO:0005509">
    <property type="term" value="F:calcium ion binding"/>
    <property type="evidence" value="ECO:0007669"/>
    <property type="project" value="InterPro"/>
</dbReference>
<evidence type="ECO:0000256" key="14">
    <source>
        <dbReference type="SAM" id="SignalP"/>
    </source>
</evidence>
<feature type="repeat" description="LDL-receptor class B" evidence="13">
    <location>
        <begin position="1042"/>
        <end position="1084"/>
    </location>
</feature>
<dbReference type="PROSITE" id="PS01186">
    <property type="entry name" value="EGF_2"/>
    <property type="match status" value="8"/>
</dbReference>
<feature type="domain" description="EGF-like" evidence="15">
    <location>
        <begin position="536"/>
        <end position="576"/>
    </location>
</feature>
<evidence type="ECO:0000313" key="19">
    <source>
        <dbReference type="RefSeq" id="XP_022329723.1"/>
    </source>
</evidence>
<dbReference type="Pfam" id="PF00058">
    <property type="entry name" value="Ldl_recept_b"/>
    <property type="match status" value="2"/>
</dbReference>
<dbReference type="PROSITE" id="PS50026">
    <property type="entry name" value="EGF_3"/>
    <property type="match status" value="8"/>
</dbReference>
<feature type="chain" id="PRO_5034078370" evidence="14">
    <location>
        <begin position="20"/>
        <end position="1263"/>
    </location>
</feature>
<protein>
    <submittedName>
        <fullName evidence="19">Nidogen-1-like</fullName>
    </submittedName>
</protein>
<dbReference type="Proteomes" id="UP000694844">
    <property type="component" value="Chromosome 4"/>
</dbReference>
<dbReference type="SMART" id="SM00135">
    <property type="entry name" value="LY"/>
    <property type="match status" value="5"/>
</dbReference>
<feature type="repeat" description="LDL-receptor class B" evidence="13">
    <location>
        <begin position="1085"/>
        <end position="1129"/>
    </location>
</feature>
<keyword evidence="2" id="KW-0964">Secreted</keyword>
<comment type="subcellular location">
    <subcellularLocation>
        <location evidence="1">Secreted</location>
        <location evidence="1">Extracellular space</location>
        <location evidence="1">Extracellular matrix</location>
        <location evidence="1">Basement membrane</location>
    </subcellularLocation>
</comment>
<evidence type="ECO:0000256" key="1">
    <source>
        <dbReference type="ARBA" id="ARBA00004302"/>
    </source>
</evidence>
<dbReference type="FunFam" id="2.120.10.30:FF:000241">
    <property type="entry name" value="Low-density lipoprotein receptor-related protein 6"/>
    <property type="match status" value="1"/>
</dbReference>
<accession>A0A8B8DPU1</accession>
<dbReference type="PROSITE" id="PS01187">
    <property type="entry name" value="EGF_CA"/>
    <property type="match status" value="1"/>
</dbReference>
<keyword evidence="3" id="KW-0272">Extracellular matrix</keyword>
<dbReference type="InterPro" id="IPR018097">
    <property type="entry name" value="EGF_Ca-bd_CS"/>
</dbReference>
<feature type="domain" description="EGF-like" evidence="15">
    <location>
        <begin position="617"/>
        <end position="657"/>
    </location>
</feature>
<organism evidence="18 19">
    <name type="scientific">Crassostrea virginica</name>
    <name type="common">Eastern oyster</name>
    <dbReference type="NCBI Taxonomy" id="6565"/>
    <lineage>
        <taxon>Eukaryota</taxon>
        <taxon>Metazoa</taxon>
        <taxon>Spiralia</taxon>
        <taxon>Lophotrochozoa</taxon>
        <taxon>Mollusca</taxon>
        <taxon>Bivalvia</taxon>
        <taxon>Autobranchia</taxon>
        <taxon>Pteriomorphia</taxon>
        <taxon>Ostreida</taxon>
        <taxon>Ostreoidea</taxon>
        <taxon>Ostreidae</taxon>
        <taxon>Crassostrea</taxon>
    </lineage>
</organism>
<keyword evidence="6" id="KW-0677">Repeat</keyword>
<keyword evidence="4 12" id="KW-0245">EGF-like domain</keyword>
<dbReference type="CDD" id="cd00054">
    <property type="entry name" value="EGF_CA"/>
    <property type="match status" value="1"/>
</dbReference>
<dbReference type="Gene3D" id="2.120.10.30">
    <property type="entry name" value="TolB, C-terminal domain"/>
    <property type="match status" value="1"/>
</dbReference>
<evidence type="ECO:0000256" key="13">
    <source>
        <dbReference type="PROSITE-ProRule" id="PRU00461"/>
    </source>
</evidence>
<dbReference type="AlphaFoldDB" id="A0A8B8DPU1"/>
<evidence type="ECO:0000256" key="4">
    <source>
        <dbReference type="ARBA" id="ARBA00022536"/>
    </source>
</evidence>
<dbReference type="SMART" id="SM00179">
    <property type="entry name" value="EGF_CA"/>
    <property type="match status" value="6"/>
</dbReference>
<dbReference type="InterPro" id="IPR000742">
    <property type="entry name" value="EGF"/>
</dbReference>
<proteinExistence type="predicted"/>
<feature type="domain" description="EGF-like" evidence="15">
    <location>
        <begin position="824"/>
        <end position="866"/>
    </location>
</feature>
<dbReference type="InterPro" id="IPR006605">
    <property type="entry name" value="G2_nidogen/fibulin_G2F"/>
</dbReference>
<dbReference type="GO" id="GO:0042813">
    <property type="term" value="F:Wnt receptor activity"/>
    <property type="evidence" value="ECO:0007669"/>
    <property type="project" value="TreeGrafter"/>
</dbReference>
<name>A0A8B8DPU1_CRAVI</name>
<dbReference type="GO" id="GO:0005604">
    <property type="term" value="C:basement membrane"/>
    <property type="evidence" value="ECO:0007669"/>
    <property type="project" value="UniProtKB-SubCell"/>
</dbReference>
<dbReference type="InterPro" id="IPR050778">
    <property type="entry name" value="Cueball_EGF_LRP_Nidogen"/>
</dbReference>
<dbReference type="SMART" id="SM00181">
    <property type="entry name" value="EGF"/>
    <property type="match status" value="12"/>
</dbReference>
<feature type="domain" description="EGF-like" evidence="15">
    <location>
        <begin position="868"/>
        <end position="909"/>
    </location>
</feature>
<keyword evidence="7" id="KW-0106">Calcium</keyword>
<dbReference type="InterPro" id="IPR009017">
    <property type="entry name" value="GFP"/>
</dbReference>
<dbReference type="SUPFAM" id="SSF63825">
    <property type="entry name" value="YWTD domain"/>
    <property type="match status" value="1"/>
</dbReference>
<dbReference type="PROSITE" id="PS51120">
    <property type="entry name" value="LDLRB"/>
    <property type="match status" value="3"/>
</dbReference>
<evidence type="ECO:0000256" key="9">
    <source>
        <dbReference type="ARBA" id="ARBA00022889"/>
    </source>
</evidence>
<feature type="disulfide bond" evidence="12">
    <location>
        <begin position="626"/>
        <end position="643"/>
    </location>
</feature>
<dbReference type="FunFam" id="2.10.25.10:FF:000038">
    <property type="entry name" value="Fibrillin 2"/>
    <property type="match status" value="1"/>
</dbReference>
<evidence type="ECO:0000256" key="6">
    <source>
        <dbReference type="ARBA" id="ARBA00022737"/>
    </source>
</evidence>
<dbReference type="SUPFAM" id="SSF54511">
    <property type="entry name" value="GFP-like"/>
    <property type="match status" value="1"/>
</dbReference>
<feature type="domain" description="EGF-like" evidence="15">
    <location>
        <begin position="577"/>
        <end position="615"/>
    </location>
</feature>
<reference evidence="19" key="1">
    <citation type="submission" date="2025-08" db="UniProtKB">
        <authorList>
            <consortium name="RefSeq"/>
        </authorList>
    </citation>
    <scope>IDENTIFICATION</scope>
    <source>
        <tissue evidence="19">Whole sample</tissue>
    </source>
</reference>
<keyword evidence="11" id="KW-0325">Glycoprotein</keyword>
<feature type="domain" description="Nidogen G2 beta-barrel" evidence="16">
    <location>
        <begin position="319"/>
        <end position="540"/>
    </location>
</feature>
<evidence type="ECO:0000313" key="18">
    <source>
        <dbReference type="Proteomes" id="UP000694844"/>
    </source>
</evidence>
<evidence type="ECO:0000256" key="2">
    <source>
        <dbReference type="ARBA" id="ARBA00022525"/>
    </source>
</evidence>
<keyword evidence="18" id="KW-1185">Reference proteome</keyword>
<feature type="disulfide bond" evidence="12">
    <location>
        <begin position="710"/>
        <end position="727"/>
    </location>
</feature>
<dbReference type="InterPro" id="IPR011042">
    <property type="entry name" value="6-blade_b-propeller_TolB-like"/>
</dbReference>
<feature type="domain" description="EGF-like" evidence="15">
    <location>
        <begin position="911"/>
        <end position="951"/>
    </location>
</feature>
<evidence type="ECO:0000256" key="11">
    <source>
        <dbReference type="ARBA" id="ARBA00023180"/>
    </source>
</evidence>
<comment type="caution">
    <text evidence="12">Lacks conserved residue(s) required for the propagation of feature annotation.</text>
</comment>
<dbReference type="GO" id="GO:0007160">
    <property type="term" value="P:cell-matrix adhesion"/>
    <property type="evidence" value="ECO:0007669"/>
    <property type="project" value="InterPro"/>
</dbReference>
<evidence type="ECO:0000256" key="3">
    <source>
        <dbReference type="ARBA" id="ARBA00022530"/>
    </source>
</evidence>
<evidence type="ECO:0000256" key="8">
    <source>
        <dbReference type="ARBA" id="ARBA00022869"/>
    </source>
</evidence>
<dbReference type="InterPro" id="IPR000033">
    <property type="entry name" value="LDLR_classB_rpt"/>
</dbReference>
<dbReference type="PROSITE" id="PS50993">
    <property type="entry name" value="NIDOGEN_G2"/>
    <property type="match status" value="1"/>
</dbReference>
<keyword evidence="5 14" id="KW-0732">Signal</keyword>
<dbReference type="GeneID" id="111128420"/>